<dbReference type="AlphaFoldDB" id="A0AAE8M1I0"/>
<evidence type="ECO:0000313" key="2">
    <source>
        <dbReference type="Proteomes" id="UP001187734"/>
    </source>
</evidence>
<comment type="caution">
    <text evidence="1">The sequence shown here is derived from an EMBL/GenBank/DDBJ whole genome shotgun (WGS) entry which is preliminary data.</text>
</comment>
<gene>
    <name evidence="1" type="ORF">FTOL_02125</name>
</gene>
<keyword evidence="2" id="KW-1185">Reference proteome</keyword>
<dbReference type="Proteomes" id="UP001187734">
    <property type="component" value="Unassembled WGS sequence"/>
</dbReference>
<proteinExistence type="predicted"/>
<organism evidence="1 2">
    <name type="scientific">Fusarium torulosum</name>
    <dbReference type="NCBI Taxonomy" id="33205"/>
    <lineage>
        <taxon>Eukaryota</taxon>
        <taxon>Fungi</taxon>
        <taxon>Dikarya</taxon>
        <taxon>Ascomycota</taxon>
        <taxon>Pezizomycotina</taxon>
        <taxon>Sordariomycetes</taxon>
        <taxon>Hypocreomycetidae</taxon>
        <taxon>Hypocreales</taxon>
        <taxon>Nectriaceae</taxon>
        <taxon>Fusarium</taxon>
    </lineage>
</organism>
<accession>A0AAE8M1I0</accession>
<dbReference type="Gene3D" id="1.25.40.20">
    <property type="entry name" value="Ankyrin repeat-containing domain"/>
    <property type="match status" value="1"/>
</dbReference>
<sequence>MLTLEDLFDNPSLDRPRLAVVVISGYFRDIQLVMDKMHEVTLPLGIFPFQDFCYDDQLNLYFTPRYSTNVSLSFISFVAYHCNPDFVNGLLSLSVTSKVRDTSALTPLSSSLLANNFNTARLLLSKGADPRGESCTNGLHAAARAGLRDMVSEFIVRYKIPPDCVDAQGATPAIYALYLPDKEAICIISVLFCYGASPKRTFGHHDVTYARLAKVMGKSTLAHWLQQTETDSIGYAIDCLWKQTRDLSLREGEVKVEGERKGEGEDAGWDLI</sequence>
<dbReference type="InterPro" id="IPR036770">
    <property type="entry name" value="Ankyrin_rpt-contain_sf"/>
</dbReference>
<evidence type="ECO:0000313" key="1">
    <source>
        <dbReference type="EMBL" id="SPJ72397.1"/>
    </source>
</evidence>
<dbReference type="EMBL" id="ONZP01000058">
    <property type="protein sequence ID" value="SPJ72397.1"/>
    <property type="molecule type" value="Genomic_DNA"/>
</dbReference>
<reference evidence="1" key="1">
    <citation type="submission" date="2018-03" db="EMBL/GenBank/DDBJ databases">
        <authorList>
            <person name="Guldener U."/>
        </authorList>
    </citation>
    <scope>NUCLEOTIDE SEQUENCE</scope>
</reference>
<protein>
    <recommendedName>
        <fullName evidence="3">Ankyrin repeat protein</fullName>
    </recommendedName>
</protein>
<dbReference type="SUPFAM" id="SSF48403">
    <property type="entry name" value="Ankyrin repeat"/>
    <property type="match status" value="1"/>
</dbReference>
<evidence type="ECO:0008006" key="3">
    <source>
        <dbReference type="Google" id="ProtNLM"/>
    </source>
</evidence>
<name>A0AAE8M1I0_9HYPO</name>